<keyword evidence="2" id="KW-1185">Reference proteome</keyword>
<dbReference type="RefSeq" id="WP_269414839.1">
    <property type="nucleotide sequence ID" value="NZ_JAPWGL010000002.1"/>
</dbReference>
<proteinExistence type="predicted"/>
<evidence type="ECO:0000313" key="2">
    <source>
        <dbReference type="Proteomes" id="UP001144341"/>
    </source>
</evidence>
<name>A0ABT4KVT3_9SPHI</name>
<reference evidence="1" key="1">
    <citation type="submission" date="2022-12" db="EMBL/GenBank/DDBJ databases">
        <title>Genome sequence of SJ11.</title>
        <authorList>
            <person name="Woo H."/>
        </authorList>
    </citation>
    <scope>NUCLEOTIDE SEQUENCE</scope>
    <source>
        <strain evidence="1">SJ11</strain>
    </source>
</reference>
<protein>
    <submittedName>
        <fullName evidence="1">Uncharacterized protein</fullName>
    </submittedName>
</protein>
<gene>
    <name evidence="1" type="ORF">O0931_06990</name>
</gene>
<comment type="caution">
    <text evidence="1">The sequence shown here is derived from an EMBL/GenBank/DDBJ whole genome shotgun (WGS) entry which is preliminary data.</text>
</comment>
<evidence type="ECO:0000313" key="1">
    <source>
        <dbReference type="EMBL" id="MCZ4223038.1"/>
    </source>
</evidence>
<dbReference type="Proteomes" id="UP001144341">
    <property type="component" value="Unassembled WGS sequence"/>
</dbReference>
<accession>A0ABT4KVT3</accession>
<organism evidence="1 2">
    <name type="scientific">Pedobacter rhodius</name>
    <dbReference type="NCBI Taxonomy" id="3004098"/>
    <lineage>
        <taxon>Bacteria</taxon>
        <taxon>Pseudomonadati</taxon>
        <taxon>Bacteroidota</taxon>
        <taxon>Sphingobacteriia</taxon>
        <taxon>Sphingobacteriales</taxon>
        <taxon>Sphingobacteriaceae</taxon>
        <taxon>Pedobacter</taxon>
    </lineage>
</organism>
<sequence length="79" mass="9304">MFDELKIIPVELLEDYCSQVDDDLQEKFEKLKDAEILTESFNFYTSVSAIASSRIEGEQMEIDSYIKHNYKNLNRLCVF</sequence>
<dbReference type="EMBL" id="JAPWGL010000002">
    <property type="protein sequence ID" value="MCZ4223038.1"/>
    <property type="molecule type" value="Genomic_DNA"/>
</dbReference>